<reference evidence="1" key="1">
    <citation type="submission" date="2023-10" db="EMBL/GenBank/DDBJ databases">
        <authorList>
            <person name="Rodriguez Cubillos JULIANA M."/>
            <person name="De Vega J."/>
        </authorList>
    </citation>
    <scope>NUCLEOTIDE SEQUENCE</scope>
</reference>
<proteinExistence type="predicted"/>
<protein>
    <submittedName>
        <fullName evidence="1">Uncharacterized protein</fullName>
    </submittedName>
</protein>
<comment type="caution">
    <text evidence="1">The sequence shown here is derived from an EMBL/GenBank/DDBJ whole genome shotgun (WGS) entry which is preliminary data.</text>
</comment>
<evidence type="ECO:0000313" key="1">
    <source>
        <dbReference type="EMBL" id="CAJ2664931.1"/>
    </source>
</evidence>
<dbReference type="EMBL" id="CASHSV030000409">
    <property type="protein sequence ID" value="CAJ2664931.1"/>
    <property type="molecule type" value="Genomic_DNA"/>
</dbReference>
<accession>A0ACB0L6K7</accession>
<evidence type="ECO:0000313" key="2">
    <source>
        <dbReference type="Proteomes" id="UP001177021"/>
    </source>
</evidence>
<gene>
    <name evidence="1" type="ORF">MILVUS5_LOCUS30026</name>
</gene>
<keyword evidence="2" id="KW-1185">Reference proteome</keyword>
<organism evidence="1 2">
    <name type="scientific">Trifolium pratense</name>
    <name type="common">Red clover</name>
    <dbReference type="NCBI Taxonomy" id="57577"/>
    <lineage>
        <taxon>Eukaryota</taxon>
        <taxon>Viridiplantae</taxon>
        <taxon>Streptophyta</taxon>
        <taxon>Embryophyta</taxon>
        <taxon>Tracheophyta</taxon>
        <taxon>Spermatophyta</taxon>
        <taxon>Magnoliopsida</taxon>
        <taxon>eudicotyledons</taxon>
        <taxon>Gunneridae</taxon>
        <taxon>Pentapetalae</taxon>
        <taxon>rosids</taxon>
        <taxon>fabids</taxon>
        <taxon>Fabales</taxon>
        <taxon>Fabaceae</taxon>
        <taxon>Papilionoideae</taxon>
        <taxon>50 kb inversion clade</taxon>
        <taxon>NPAAA clade</taxon>
        <taxon>Hologalegina</taxon>
        <taxon>IRL clade</taxon>
        <taxon>Trifolieae</taxon>
        <taxon>Trifolium</taxon>
    </lineage>
</organism>
<sequence>MEDLWENWISSLEMGGDKSLSMDEDKFLIENVQEPTFPFENANNSQFSTIVDNVCVTTTIHEKMLNNSNSSNSLISQEYYDATNSKQLEPSQFILSFENTTVEPSPNSATFLSIMDNNVSELPKVKQRTKNHRSSSEIQEHIIAERKRRKIISERFIALAAIIPGLKKTDKVYILGEAFNYVKQLQEKVKELEDHQNKRKNDDSIILIKKYQGCTIEEKGNSCEENSDEHRYYYSKQELPKVEARVIEKEILIEIHCEKQKDILVKLMALLQNLHLSLASSSVLPFGTSTLKVTIVAQMDDDFCMSMDDLVKNLRQYLLESRDKQNNIS</sequence>
<dbReference type="Proteomes" id="UP001177021">
    <property type="component" value="Unassembled WGS sequence"/>
</dbReference>
<name>A0ACB0L6K7_TRIPR</name>